<dbReference type="InterPro" id="IPR036034">
    <property type="entry name" value="PDZ_sf"/>
</dbReference>
<dbReference type="GO" id="GO:0008236">
    <property type="term" value="F:serine-type peptidase activity"/>
    <property type="evidence" value="ECO:0007669"/>
    <property type="project" value="UniProtKB-UniRule"/>
</dbReference>
<evidence type="ECO:0000256" key="9">
    <source>
        <dbReference type="PIRSR" id="PIRSR036421-3"/>
    </source>
</evidence>
<dbReference type="PROSITE" id="PS50106">
    <property type="entry name" value="PDZ"/>
    <property type="match status" value="1"/>
</dbReference>
<dbReference type="PANTHER" id="PTHR43253:SF1">
    <property type="entry name" value="TRICORN PROTEASE HOMOLOG 2-RELATED"/>
    <property type="match status" value="1"/>
</dbReference>
<keyword evidence="5 7" id="KW-0378">Hydrolase</keyword>
<evidence type="ECO:0000256" key="6">
    <source>
        <dbReference type="ARBA" id="ARBA00022825"/>
    </source>
</evidence>
<dbReference type="PIRSF" id="PIRSF036421">
    <property type="entry name" value="Tricorn_protease"/>
    <property type="match status" value="1"/>
</dbReference>
<dbReference type="InterPro" id="IPR011659">
    <property type="entry name" value="WD40"/>
</dbReference>
<dbReference type="EC" id="3.4.21.-" evidence="7"/>
<comment type="caution">
    <text evidence="12">The sequence shown here is derived from an EMBL/GenBank/DDBJ whole genome shotgun (WGS) entry which is preliminary data.</text>
</comment>
<dbReference type="AlphaFoldDB" id="A0A7V9ABD9"/>
<dbReference type="GO" id="GO:0006508">
    <property type="term" value="P:proteolysis"/>
    <property type="evidence" value="ECO:0007669"/>
    <property type="project" value="UniProtKB-UniRule"/>
</dbReference>
<evidence type="ECO:0000256" key="4">
    <source>
        <dbReference type="ARBA" id="ARBA00022670"/>
    </source>
</evidence>
<proteinExistence type="inferred from homology"/>
<dbReference type="SUPFAM" id="SSF52096">
    <property type="entry name" value="ClpP/crotonase"/>
    <property type="match status" value="1"/>
</dbReference>
<accession>A0A7V9ABD9</accession>
<evidence type="ECO:0000313" key="12">
    <source>
        <dbReference type="EMBL" id="MBA2226116.1"/>
    </source>
</evidence>
<dbReference type="InterPro" id="IPR005151">
    <property type="entry name" value="Tail-specific_protease"/>
</dbReference>
<dbReference type="Gene3D" id="3.90.226.10">
    <property type="entry name" value="2-enoyl-CoA Hydratase, Chain A, domain 1"/>
    <property type="match status" value="1"/>
</dbReference>
<keyword evidence="13" id="KW-1185">Reference proteome</keyword>
<dbReference type="RefSeq" id="WP_194537541.1">
    <property type="nucleotide sequence ID" value="NZ_JACEFB010000004.1"/>
</dbReference>
<dbReference type="PANTHER" id="PTHR43253">
    <property type="entry name" value="TRICORN PROTEASE HOMOLOG 2-RELATED"/>
    <property type="match status" value="1"/>
</dbReference>
<dbReference type="Pfam" id="PF14685">
    <property type="entry name" value="PDZ_Tricorn"/>
    <property type="match status" value="1"/>
</dbReference>
<keyword evidence="3 7" id="KW-0963">Cytoplasm</keyword>
<evidence type="ECO:0000256" key="2">
    <source>
        <dbReference type="ARBA" id="ARBA00008524"/>
    </source>
</evidence>
<evidence type="ECO:0000256" key="3">
    <source>
        <dbReference type="ARBA" id="ARBA00022490"/>
    </source>
</evidence>
<comment type="function">
    <text evidence="7">Degrades oligopeptides.</text>
</comment>
<feature type="region of interest" description="Disordered" evidence="10">
    <location>
        <begin position="1053"/>
        <end position="1148"/>
    </location>
</feature>
<evidence type="ECO:0000256" key="10">
    <source>
        <dbReference type="SAM" id="MobiDB-lite"/>
    </source>
</evidence>
<evidence type="ECO:0000259" key="11">
    <source>
        <dbReference type="PROSITE" id="PS50106"/>
    </source>
</evidence>
<dbReference type="SUPFAM" id="SSF82171">
    <property type="entry name" value="DPP6 N-terminal domain-like"/>
    <property type="match status" value="1"/>
</dbReference>
<keyword evidence="6 7" id="KW-0720">Serine protease</keyword>
<dbReference type="InterPro" id="IPR029045">
    <property type="entry name" value="ClpP/crotonase-like_dom_sf"/>
</dbReference>
<dbReference type="SMART" id="SM00245">
    <property type="entry name" value="TSPc"/>
    <property type="match status" value="1"/>
</dbReference>
<dbReference type="Pfam" id="PF07676">
    <property type="entry name" value="PD40"/>
    <property type="match status" value="3"/>
</dbReference>
<comment type="subcellular location">
    <subcellularLocation>
        <location evidence="1 7">Cytoplasm</location>
    </subcellularLocation>
</comment>
<dbReference type="InterPro" id="IPR001478">
    <property type="entry name" value="PDZ"/>
</dbReference>
<name>A0A7V9ABD9_9BACT</name>
<dbReference type="Gene3D" id="2.120.10.30">
    <property type="entry name" value="TolB, C-terminal domain"/>
    <property type="match status" value="2"/>
</dbReference>
<dbReference type="SUPFAM" id="SSF50156">
    <property type="entry name" value="PDZ domain-like"/>
    <property type="match status" value="1"/>
</dbReference>
<gene>
    <name evidence="12" type="ORF">H0921_08065</name>
</gene>
<dbReference type="Gene3D" id="2.30.42.10">
    <property type="match status" value="1"/>
</dbReference>
<dbReference type="SMART" id="SM00228">
    <property type="entry name" value="PDZ"/>
    <property type="match status" value="1"/>
</dbReference>
<reference evidence="12 13" key="1">
    <citation type="submission" date="2020-07" db="EMBL/GenBank/DDBJ databases">
        <title>Thermogemmata thermophila gen. nov., sp. nov., a novel moderate thermophilic planctomycete from a Kamchatka hot spring.</title>
        <authorList>
            <person name="Elcheninov A.G."/>
            <person name="Podosokorskaya O.A."/>
            <person name="Kovaleva O.L."/>
            <person name="Novikov A."/>
            <person name="Bonch-Osmolovskaya E.A."/>
            <person name="Toshchakov S.V."/>
            <person name="Kublanov I.V."/>
        </authorList>
    </citation>
    <scope>NUCLEOTIDE SEQUENCE [LARGE SCALE GENOMIC DNA]</scope>
    <source>
        <strain evidence="12 13">2918</strain>
    </source>
</reference>
<dbReference type="GO" id="GO:0005737">
    <property type="term" value="C:cytoplasm"/>
    <property type="evidence" value="ECO:0007669"/>
    <property type="project" value="UniProtKB-SubCell"/>
</dbReference>
<protein>
    <recommendedName>
        <fullName evidence="7">Tricorn protease homolog</fullName>
        <ecNumber evidence="7">3.4.21.-</ecNumber>
    </recommendedName>
</protein>
<feature type="active site" description="Charge relay system" evidence="8">
    <location>
        <position position="731"/>
    </location>
</feature>
<keyword evidence="4 7" id="KW-0645">Protease</keyword>
<dbReference type="Pfam" id="PF14684">
    <property type="entry name" value="Tricorn_C1"/>
    <property type="match status" value="1"/>
</dbReference>
<dbReference type="Gene3D" id="3.30.750.44">
    <property type="match status" value="1"/>
</dbReference>
<dbReference type="CDD" id="cd07562">
    <property type="entry name" value="Peptidase_S41_TRI"/>
    <property type="match status" value="1"/>
</dbReference>
<feature type="domain" description="PDZ" evidence="11">
    <location>
        <begin position="737"/>
        <end position="795"/>
    </location>
</feature>
<evidence type="ECO:0000256" key="7">
    <source>
        <dbReference type="PIRNR" id="PIRNR036421"/>
    </source>
</evidence>
<feature type="active site" description="Nucleophile" evidence="8">
    <location>
        <position position="952"/>
    </location>
</feature>
<dbReference type="Pfam" id="PF26549">
    <property type="entry name" value="Tricorn_N"/>
    <property type="match status" value="1"/>
</dbReference>
<dbReference type="Pfam" id="PF03572">
    <property type="entry name" value="Peptidase_S41"/>
    <property type="match status" value="1"/>
</dbReference>
<organism evidence="12 13">
    <name type="scientific">Thermogemmata fonticola</name>
    <dbReference type="NCBI Taxonomy" id="2755323"/>
    <lineage>
        <taxon>Bacteria</taxon>
        <taxon>Pseudomonadati</taxon>
        <taxon>Planctomycetota</taxon>
        <taxon>Planctomycetia</taxon>
        <taxon>Gemmatales</taxon>
        <taxon>Gemmataceae</taxon>
        <taxon>Thermogemmata</taxon>
    </lineage>
</organism>
<dbReference type="InterPro" id="IPR012393">
    <property type="entry name" value="Tricorn_protease"/>
</dbReference>
<feature type="active site" description="Charge relay system" evidence="8">
    <location>
        <position position="1008"/>
    </location>
</feature>
<feature type="site" description="Transition state stabilizer; via amide nitrogen" evidence="9">
    <location>
        <position position="953"/>
    </location>
</feature>
<evidence type="ECO:0000313" key="13">
    <source>
        <dbReference type="Proteomes" id="UP000542342"/>
    </source>
</evidence>
<feature type="compositionally biased region" description="Pro residues" evidence="10">
    <location>
        <begin position="1125"/>
        <end position="1148"/>
    </location>
</feature>
<evidence type="ECO:0000256" key="5">
    <source>
        <dbReference type="ARBA" id="ARBA00022801"/>
    </source>
</evidence>
<dbReference type="EMBL" id="JACEFB010000004">
    <property type="protein sequence ID" value="MBA2226116.1"/>
    <property type="molecule type" value="Genomic_DNA"/>
</dbReference>
<dbReference type="Proteomes" id="UP000542342">
    <property type="component" value="Unassembled WGS sequence"/>
</dbReference>
<dbReference type="InterPro" id="IPR011042">
    <property type="entry name" value="6-blade_b-propeller_TolB-like"/>
</dbReference>
<evidence type="ECO:0000256" key="1">
    <source>
        <dbReference type="ARBA" id="ARBA00004496"/>
    </source>
</evidence>
<evidence type="ECO:0000256" key="8">
    <source>
        <dbReference type="PIRSR" id="PIRSR036421-1"/>
    </source>
</evidence>
<dbReference type="Gene3D" id="2.120.10.60">
    <property type="entry name" value="Tricorn protease N-terminal domain"/>
    <property type="match status" value="1"/>
</dbReference>
<sequence>MRVRGSWWLWVMFLFSGGSPLAAGQEPIRFARTPDISPDGTQVAFSYLGDIWVVPSIGGVARPVTMHEAHDINPVFSPDGRWIAFSSNRHGSYDVYVVPVQGGRPRRLTYDSAPDMVLGWTPDGRGIVFSSLREVDYPSQIECYVISVEGGRDRKLPLFEGKEAHYAPHGQVLAFVRGPGVWYRRGYRGSSNDEIWLATADGSLQKRLTEFAGPDGSPMWSPDGRTLYYVTERGSPRGCANIVAQPLGPGLQAEGAWWRLTQHEQDTVRRARISRNGQWIVYECGVDLWIVGTRPGSIPRKLAIEVHADDKSNTERHVKFTKDISGFALHPEERAAVITVQGELFLIRLPEGGKATRLTDSPAYDHSPAFSPDGKKLVFLSDRSGHEDIYLLEPDDVEHPELLAAHKFRVRPLTQTPEAERGVSFSPRGDRIAFLRQGKLWTMKPDGSELRLAAGDGATVLDYDWSPNGKWLVYSLMDGHFASELFIVPVDGSDRPRNITRYATYNGDVTWSRTGQRIAFISQRRGQSSPYVLSLQKPGAPGGNDEIDWEDIHLRAVRAAGITAETAAISPNGLHVAFRHKGTGDDLWLATSSGTTLIRLTTGDQAPRQITWSRRTPGLIYFLNGQGELCWFRAAGVAGLPPALGAASALPAEPQRVRFEAAMTIRREDEFAEMFAQCWQGLANAFYDPQFHGVDWKAVRAKYQPVVSHVALREDMYALISLMLGELNASHLGISGKLPVPQEATAELGLIFDEQYRGRGLKIAEVVARGPCDRRGLDIKPGDILLAIDRVELTDQVNLSRLLNNKANETVLLDVIRDPSNPKTRRKVEVVPVDRRRMAQLMYERWVRKNAERVAQASQNRIGYIHIPSMDDNGLEVFVRSLYSDHFDKEGLIIDVRYNGGGFTHDHVLNYLAGKEHTFFRQRDGGIGLVLRSDQRRWTRPVVVLINNRSYSDAEIFPHAFRTMGLGKLVGQATGGHVIGTTSMRLIDGSTFRLPRIGVFTAEGINMEKQGVEPDVPVEVTFEDWKQGIDRQLLVAVEVVAAEVRTWRAKRQETGHPLLPDTHMTHICPVAPMPRPAESSRPPESPRPAHPSSVPAGGGNSRRPPAPSPTATPMSSPRGTEPDGTLPPSPAAPAAPAIPPSIPPAAED</sequence>
<dbReference type="InterPro" id="IPR029414">
    <property type="entry name" value="Tricorn_PDZ"/>
</dbReference>
<dbReference type="InterPro" id="IPR028204">
    <property type="entry name" value="Tricorn_C1"/>
</dbReference>
<comment type="similarity">
    <text evidence="2 7">Belongs to the peptidase S41B family.</text>
</comment>